<dbReference type="GO" id="GO:0005886">
    <property type="term" value="C:plasma membrane"/>
    <property type="evidence" value="ECO:0007669"/>
    <property type="project" value="TreeGrafter"/>
</dbReference>
<dbReference type="Gene3D" id="3.40.50.620">
    <property type="entry name" value="HUPs"/>
    <property type="match status" value="1"/>
</dbReference>
<dbReference type="OrthoDB" id="9806130at2"/>
<evidence type="ECO:0000313" key="15">
    <source>
        <dbReference type="EMBL" id="SPJ34987.1"/>
    </source>
</evidence>
<evidence type="ECO:0000256" key="12">
    <source>
        <dbReference type="ARBA" id="ARBA00023136"/>
    </source>
</evidence>
<keyword evidence="10 13" id="KW-1133">Transmembrane helix</keyword>
<dbReference type="SUPFAM" id="SSF47384">
    <property type="entry name" value="Homodimeric domain of signal transducing histidine kinase"/>
    <property type="match status" value="1"/>
</dbReference>
<evidence type="ECO:0000313" key="16">
    <source>
        <dbReference type="Proteomes" id="UP000244934"/>
    </source>
</evidence>
<keyword evidence="4" id="KW-0597">Phosphoprotein</keyword>
<protein>
    <recommendedName>
        <fullName evidence="3">histidine kinase</fullName>
        <ecNumber evidence="3">2.7.13.3</ecNumber>
    </recommendedName>
</protein>
<evidence type="ECO:0000256" key="6">
    <source>
        <dbReference type="ARBA" id="ARBA00022692"/>
    </source>
</evidence>
<feature type="transmembrane region" description="Helical" evidence="13">
    <location>
        <begin position="223"/>
        <end position="243"/>
    </location>
</feature>
<evidence type="ECO:0000256" key="11">
    <source>
        <dbReference type="ARBA" id="ARBA00023012"/>
    </source>
</evidence>
<evidence type="ECO:0000256" key="1">
    <source>
        <dbReference type="ARBA" id="ARBA00000085"/>
    </source>
</evidence>
<dbReference type="SMART" id="SM00388">
    <property type="entry name" value="HisKA"/>
    <property type="match status" value="1"/>
</dbReference>
<dbReference type="GO" id="GO:0005524">
    <property type="term" value="F:ATP binding"/>
    <property type="evidence" value="ECO:0007669"/>
    <property type="project" value="UniProtKB-KW"/>
</dbReference>
<dbReference type="EMBL" id="ONZI01000004">
    <property type="protein sequence ID" value="SPJ34987.1"/>
    <property type="molecule type" value="Genomic_DNA"/>
</dbReference>
<evidence type="ECO:0000256" key="9">
    <source>
        <dbReference type="ARBA" id="ARBA00022840"/>
    </source>
</evidence>
<dbReference type="SUPFAM" id="SSF52402">
    <property type="entry name" value="Adenine nucleotide alpha hydrolases-like"/>
    <property type="match status" value="1"/>
</dbReference>
<keyword evidence="5 15" id="KW-0808">Transferase</keyword>
<dbReference type="Proteomes" id="UP000244934">
    <property type="component" value="Unassembled WGS sequence"/>
</dbReference>
<dbReference type="Pfam" id="PF00512">
    <property type="entry name" value="HisKA"/>
    <property type="match status" value="1"/>
</dbReference>
<dbReference type="Gene3D" id="1.10.287.130">
    <property type="match status" value="1"/>
</dbReference>
<accession>A0A2R8CQ00</accession>
<evidence type="ECO:0000256" key="3">
    <source>
        <dbReference type="ARBA" id="ARBA00012438"/>
    </source>
</evidence>
<evidence type="ECO:0000256" key="5">
    <source>
        <dbReference type="ARBA" id="ARBA00022679"/>
    </source>
</evidence>
<keyword evidence="11" id="KW-0902">Two-component regulatory system</keyword>
<dbReference type="InterPro" id="IPR036890">
    <property type="entry name" value="HATPase_C_sf"/>
</dbReference>
<gene>
    <name evidence="15" type="primary">kdpD</name>
    <name evidence="15" type="ORF">KSP9073_03037</name>
</gene>
<dbReference type="AlphaFoldDB" id="A0A2R8CQ00"/>
<name>A0A2R8CQ00_9GAMM</name>
<dbReference type="InterPro" id="IPR003594">
    <property type="entry name" value="HATPase_dom"/>
</dbReference>
<keyword evidence="12 13" id="KW-0472">Membrane</keyword>
<dbReference type="EC" id="2.7.13.3" evidence="3"/>
<evidence type="ECO:0000256" key="2">
    <source>
        <dbReference type="ARBA" id="ARBA00004141"/>
    </source>
</evidence>
<dbReference type="InterPro" id="IPR003661">
    <property type="entry name" value="HisK_dim/P_dom"/>
</dbReference>
<sequence>MNRPEDVQVLVAVPGQLEAAALIRTAAQIARRRGADWQAVHVETPRRPTSPEVLEALSHQVAQLGGQWCVLTGERVSDELADYARRSRADSLIIGRDSPRRWYWPRMTGRRGLLDAVKTLDIVVVAGTPAARRWPWPRWQRPTQHEWYWPLGSVALALVIAWLVARQMDLANLSLIFLGAVLVTAVGAGARAAMLAAALSALAYNFFFTSPRFSLEMIEHSELSTVGLFLLVALIGGQLGGALKRRMTALRESRHQVRQLLTTARALSAAPDRARIREIIVTTVEHDWSLPCAFLECEGAAVIPSVSAAHPGEPALEAATIEAATWSYHHAEPSGPGTAMFSDQRWRMVPLVDASGVLGVVAMAIDDRRMGRERREPALLDTLFRLFAAALTRVALVEALGDARLAEGNERLRAALLSSVSHDLRTPLASIIGSASTLRDLDDSLSGEDRLELLEAVLGESERLDRYIQNLLDMTRLGHGLSIKRDWVAAGDLFEGALTRLGRALSRVRIVRDWGDDLPLLHVHAALIEQALVNILENAVRLSPEHGQITLAGHTDGDRVCLCLHDEGPGVPEALRESIFERFFTGERADVGPHGSGLGLTICRSMVRAHGGEVVVTAGPNGRGATFIISLPLMAPPEAFDHDD</sequence>
<dbReference type="CDD" id="cd00082">
    <property type="entry name" value="HisKA"/>
    <property type="match status" value="1"/>
</dbReference>
<dbReference type="InterPro" id="IPR004358">
    <property type="entry name" value="Sig_transdc_His_kin-like_C"/>
</dbReference>
<evidence type="ECO:0000256" key="8">
    <source>
        <dbReference type="ARBA" id="ARBA00022777"/>
    </source>
</evidence>
<dbReference type="Gene3D" id="3.30.450.40">
    <property type="match status" value="1"/>
</dbReference>
<dbReference type="Gene3D" id="3.30.565.10">
    <property type="entry name" value="Histidine kinase-like ATPase, C-terminal domain"/>
    <property type="match status" value="1"/>
</dbReference>
<dbReference type="InterPro" id="IPR025201">
    <property type="entry name" value="KdpD_TM"/>
</dbReference>
<evidence type="ECO:0000259" key="14">
    <source>
        <dbReference type="PROSITE" id="PS50109"/>
    </source>
</evidence>
<dbReference type="SUPFAM" id="SSF55874">
    <property type="entry name" value="ATPase domain of HSP90 chaperone/DNA topoisomerase II/histidine kinase"/>
    <property type="match status" value="1"/>
</dbReference>
<dbReference type="InterPro" id="IPR005467">
    <property type="entry name" value="His_kinase_dom"/>
</dbReference>
<dbReference type="SMART" id="SM00387">
    <property type="entry name" value="HATPase_c"/>
    <property type="match status" value="1"/>
</dbReference>
<proteinExistence type="predicted"/>
<evidence type="ECO:0000256" key="13">
    <source>
        <dbReference type="SAM" id="Phobius"/>
    </source>
</evidence>
<dbReference type="PRINTS" id="PR00344">
    <property type="entry name" value="BCTRLSENSOR"/>
</dbReference>
<dbReference type="InterPro" id="IPR014729">
    <property type="entry name" value="Rossmann-like_a/b/a_fold"/>
</dbReference>
<dbReference type="Gene3D" id="1.20.120.620">
    <property type="entry name" value="Backbone structure of the membrane domain of e. Coli histidine kinase receptor kdpd"/>
    <property type="match status" value="1"/>
</dbReference>
<dbReference type="PANTHER" id="PTHR45569:SF1">
    <property type="entry name" value="SENSOR PROTEIN KDPD"/>
    <property type="match status" value="1"/>
</dbReference>
<keyword evidence="7" id="KW-0547">Nucleotide-binding</keyword>
<dbReference type="InterPro" id="IPR052023">
    <property type="entry name" value="Histidine_kinase_KdpD"/>
</dbReference>
<dbReference type="PROSITE" id="PS50109">
    <property type="entry name" value="HIS_KIN"/>
    <property type="match status" value="1"/>
</dbReference>
<dbReference type="InterPro" id="IPR038318">
    <property type="entry name" value="KdpD_sf"/>
</dbReference>
<keyword evidence="9" id="KW-0067">ATP-binding</keyword>
<dbReference type="GO" id="GO:0000155">
    <property type="term" value="F:phosphorelay sensor kinase activity"/>
    <property type="evidence" value="ECO:0007669"/>
    <property type="project" value="InterPro"/>
</dbReference>
<feature type="transmembrane region" description="Helical" evidence="13">
    <location>
        <begin position="147"/>
        <end position="165"/>
    </location>
</feature>
<evidence type="ECO:0000256" key="10">
    <source>
        <dbReference type="ARBA" id="ARBA00022989"/>
    </source>
</evidence>
<dbReference type="PANTHER" id="PTHR45569">
    <property type="entry name" value="SENSOR PROTEIN KDPD"/>
    <property type="match status" value="1"/>
</dbReference>
<dbReference type="RefSeq" id="WP_108843766.1">
    <property type="nucleotide sequence ID" value="NZ_ONZI01000004.1"/>
</dbReference>
<comment type="catalytic activity">
    <reaction evidence="1">
        <text>ATP + protein L-histidine = ADP + protein N-phospho-L-histidine.</text>
        <dbReference type="EC" id="2.7.13.3"/>
    </reaction>
</comment>
<dbReference type="CDD" id="cd00075">
    <property type="entry name" value="HATPase"/>
    <property type="match status" value="1"/>
</dbReference>
<feature type="transmembrane region" description="Helical" evidence="13">
    <location>
        <begin position="177"/>
        <end position="203"/>
    </location>
</feature>
<evidence type="ECO:0000256" key="7">
    <source>
        <dbReference type="ARBA" id="ARBA00022741"/>
    </source>
</evidence>
<feature type="domain" description="Histidine kinase" evidence="14">
    <location>
        <begin position="419"/>
        <end position="635"/>
    </location>
</feature>
<organism evidence="15 16">
    <name type="scientific">Kushneria phyllosphaerae</name>
    <dbReference type="NCBI Taxonomy" id="2100822"/>
    <lineage>
        <taxon>Bacteria</taxon>
        <taxon>Pseudomonadati</taxon>
        <taxon>Pseudomonadota</taxon>
        <taxon>Gammaproteobacteria</taxon>
        <taxon>Oceanospirillales</taxon>
        <taxon>Halomonadaceae</taxon>
        <taxon>Kushneria</taxon>
    </lineage>
</organism>
<dbReference type="InterPro" id="IPR036097">
    <property type="entry name" value="HisK_dim/P_sf"/>
</dbReference>
<reference evidence="16" key="1">
    <citation type="submission" date="2018-03" db="EMBL/GenBank/DDBJ databases">
        <authorList>
            <person name="Navarro De La Torre S."/>
        </authorList>
    </citation>
    <scope>NUCLEOTIDE SEQUENCE [LARGE SCALE GENOMIC DNA]</scope>
    <source>
        <strain evidence="16">EAod3</strain>
    </source>
</reference>
<evidence type="ECO:0000256" key="4">
    <source>
        <dbReference type="ARBA" id="ARBA00022553"/>
    </source>
</evidence>
<dbReference type="Pfam" id="PF02518">
    <property type="entry name" value="HATPase_c"/>
    <property type="match status" value="1"/>
</dbReference>
<keyword evidence="6 13" id="KW-0812">Transmembrane</keyword>
<keyword evidence="16" id="KW-1185">Reference proteome</keyword>
<dbReference type="InterPro" id="IPR029016">
    <property type="entry name" value="GAF-like_dom_sf"/>
</dbReference>
<comment type="subcellular location">
    <subcellularLocation>
        <location evidence="2">Membrane</location>
        <topology evidence="2">Multi-pass membrane protein</topology>
    </subcellularLocation>
</comment>
<dbReference type="Pfam" id="PF13493">
    <property type="entry name" value="DUF4118"/>
    <property type="match status" value="1"/>
</dbReference>
<keyword evidence="8" id="KW-0418">Kinase</keyword>